<dbReference type="PROSITE" id="PS00893">
    <property type="entry name" value="NUDIX_BOX"/>
    <property type="match status" value="1"/>
</dbReference>
<dbReference type="SUPFAM" id="SSF55811">
    <property type="entry name" value="Nudix"/>
    <property type="match status" value="1"/>
</dbReference>
<keyword evidence="3" id="KW-0460">Magnesium</keyword>
<gene>
    <name evidence="5" type="ORF">ruthe_02269</name>
</gene>
<proteinExistence type="predicted"/>
<dbReference type="Gene3D" id="3.90.79.10">
    <property type="entry name" value="Nucleoside Triphosphate Pyrophosphohydrolase"/>
    <property type="match status" value="1"/>
</dbReference>
<dbReference type="PANTHER" id="PTHR43046">
    <property type="entry name" value="GDP-MANNOSE MANNOSYL HYDROLASE"/>
    <property type="match status" value="1"/>
</dbReference>
<evidence type="ECO:0000256" key="2">
    <source>
        <dbReference type="ARBA" id="ARBA00022801"/>
    </source>
</evidence>
<dbReference type="InterPro" id="IPR015797">
    <property type="entry name" value="NUDIX_hydrolase-like_dom_sf"/>
</dbReference>
<dbReference type="PATRIC" id="fig|1123069.3.peg.2244"/>
<dbReference type="Proteomes" id="UP000015346">
    <property type="component" value="Unassembled WGS sequence"/>
</dbReference>
<dbReference type="RefSeq" id="WP_021098351.1">
    <property type="nucleotide sequence ID" value="NZ_KE557322.1"/>
</dbReference>
<feature type="domain" description="Nudix hydrolase" evidence="4">
    <location>
        <begin position="15"/>
        <end position="145"/>
    </location>
</feature>
<evidence type="ECO:0000259" key="4">
    <source>
        <dbReference type="PROSITE" id="PS51462"/>
    </source>
</evidence>
<dbReference type="Pfam" id="PF00293">
    <property type="entry name" value="NUDIX"/>
    <property type="match status" value="1"/>
</dbReference>
<evidence type="ECO:0000256" key="3">
    <source>
        <dbReference type="ARBA" id="ARBA00022842"/>
    </source>
</evidence>
<protein>
    <submittedName>
        <fullName evidence="5">ADP-ribose pyrophosphatase</fullName>
        <ecNumber evidence="5">3.6.1.-</ecNumber>
    </submittedName>
</protein>
<keyword evidence="2 5" id="KW-0378">Hydrolase</keyword>
<dbReference type="PANTHER" id="PTHR43046:SF12">
    <property type="entry name" value="GDP-MANNOSE MANNOSYL HYDROLASE"/>
    <property type="match status" value="1"/>
</dbReference>
<dbReference type="AlphaFoldDB" id="S9S2N3"/>
<dbReference type="EMBL" id="AOLV01000025">
    <property type="protein sequence ID" value="EPX84465.1"/>
    <property type="molecule type" value="Genomic_DNA"/>
</dbReference>
<evidence type="ECO:0000313" key="6">
    <source>
        <dbReference type="Proteomes" id="UP000015346"/>
    </source>
</evidence>
<sequence length="149" mass="16926">MRRWGEAVEPGRRYRHRPGAYGILVRRGRLLLTFQAAPVPEVQLPGGGADPGEGLLAALHREVREETGWTLARPRRIGVYRRFAYMPEYDLWAEKVCHLWLARPVQRLGPPREPGHVAFWAAPDAALDLLANPAERDLLARLWRAGCFT</sequence>
<evidence type="ECO:0000313" key="5">
    <source>
        <dbReference type="EMBL" id="EPX84465.1"/>
    </source>
</evidence>
<name>S9S2N3_9RHOB</name>
<comment type="caution">
    <text evidence="5">The sequence shown here is derived from an EMBL/GenBank/DDBJ whole genome shotgun (WGS) entry which is preliminary data.</text>
</comment>
<dbReference type="InterPro" id="IPR020084">
    <property type="entry name" value="NUDIX_hydrolase_CS"/>
</dbReference>
<dbReference type="STRING" id="1123069.ruthe_02269"/>
<reference evidence="5 6" key="1">
    <citation type="journal article" date="2013" name="Stand. Genomic Sci.">
        <title>Genome sequence of the reddish-pigmented Rubellimicrobium thermophilum type strain (DSM 16684(T)), a member of the Roseobacter clade.</title>
        <authorList>
            <person name="Fiebig A."/>
            <person name="Riedel T."/>
            <person name="Gronow S."/>
            <person name="Petersen J."/>
            <person name="Klenk H.P."/>
            <person name="Goker M."/>
        </authorList>
    </citation>
    <scope>NUCLEOTIDE SEQUENCE [LARGE SCALE GENOMIC DNA]</scope>
    <source>
        <strain evidence="5 6">DSM 16684</strain>
    </source>
</reference>
<keyword evidence="6" id="KW-1185">Reference proteome</keyword>
<dbReference type="OrthoDB" id="9816040at2"/>
<dbReference type="InterPro" id="IPR000086">
    <property type="entry name" value="NUDIX_hydrolase_dom"/>
</dbReference>
<accession>S9S2N3</accession>
<comment type="cofactor">
    <cofactor evidence="1">
        <name>Mg(2+)</name>
        <dbReference type="ChEBI" id="CHEBI:18420"/>
    </cofactor>
</comment>
<dbReference type="HOGENOM" id="CLU_126593_1_0_5"/>
<dbReference type="EC" id="3.6.1.-" evidence="5"/>
<dbReference type="GO" id="GO:0016787">
    <property type="term" value="F:hydrolase activity"/>
    <property type="evidence" value="ECO:0007669"/>
    <property type="project" value="UniProtKB-KW"/>
</dbReference>
<evidence type="ECO:0000256" key="1">
    <source>
        <dbReference type="ARBA" id="ARBA00001946"/>
    </source>
</evidence>
<dbReference type="PROSITE" id="PS51462">
    <property type="entry name" value="NUDIX"/>
    <property type="match status" value="1"/>
</dbReference>
<organism evidence="5 6">
    <name type="scientific">Rubellimicrobium thermophilum DSM 16684</name>
    <dbReference type="NCBI Taxonomy" id="1123069"/>
    <lineage>
        <taxon>Bacteria</taxon>
        <taxon>Pseudomonadati</taxon>
        <taxon>Pseudomonadota</taxon>
        <taxon>Alphaproteobacteria</taxon>
        <taxon>Rhodobacterales</taxon>
        <taxon>Roseobacteraceae</taxon>
        <taxon>Rubellimicrobium</taxon>
    </lineage>
</organism>